<feature type="domain" description="ENPP1-3/EXOG-like endonuclease/phosphodiesterase" evidence="1">
    <location>
        <begin position="321"/>
        <end position="547"/>
    </location>
</feature>
<evidence type="ECO:0000313" key="4">
    <source>
        <dbReference type="Proteomes" id="UP000050525"/>
    </source>
</evidence>
<feature type="domain" description="DNA/RNA non-specific endonuclease/pyrophosphatase/phosphodiesterase" evidence="2">
    <location>
        <begin position="320"/>
        <end position="548"/>
    </location>
</feature>
<dbReference type="GO" id="GO:0046872">
    <property type="term" value="F:metal ion binding"/>
    <property type="evidence" value="ECO:0007669"/>
    <property type="project" value="InterPro"/>
</dbReference>
<evidence type="ECO:0000313" key="3">
    <source>
        <dbReference type="EMBL" id="KYO25552.1"/>
    </source>
</evidence>
<dbReference type="STRING" id="8496.A0A151MM00"/>
<dbReference type="Proteomes" id="UP000050525">
    <property type="component" value="Unassembled WGS sequence"/>
</dbReference>
<protein>
    <submittedName>
        <fullName evidence="3">Endonuclease domain-containing 1 protein-like</fullName>
    </submittedName>
</protein>
<gene>
    <name evidence="3" type="ORF">Y1Q_0023981</name>
</gene>
<dbReference type="InterPro" id="IPR001604">
    <property type="entry name" value="Endo_G_ENPP1-like_dom"/>
</dbReference>
<accession>A0A151MM00</accession>
<evidence type="ECO:0000259" key="1">
    <source>
        <dbReference type="SMART" id="SM00477"/>
    </source>
</evidence>
<dbReference type="SMART" id="SM00477">
    <property type="entry name" value="NUC"/>
    <property type="match status" value="1"/>
</dbReference>
<sequence>MDKRWPQGKSSLSGKTRDHRIPRWSAYTLNETACEGQPQRRSRWFVEPQLFGADKGSDMTTEAESGLTPEDLRFSQAVSEDYEDTSYDPGPLNPNGLQCNSNHTAIFTLTNTIPMKPCFLWSRWHKLQHLFQAELAKSCLSLGGVAYLVTGSGPNREMISRGGEDQERDQAQLCHRVSVPSHVWMAACCDNRNTDHKFSLAFLAENKEESRLQILPVTQLNGELLVLNQTLQRLRIFADNCSGESQRSQEALSALRASVYIAFQDRVLDSYFQFLPPEERQKLDKRTNWVMKSRNVDLSEAEPEGFNTQHTAKICQKYDNAYHYATLYDKESRTPRWSAYMLTVKSCENQPQRRKKWFVEPQLLSQYKSPEMSTEEYSSGLTLEQLQSTQAISRDYGNTNYDRGQLNPNSFQCDSGRTATFTLTNTVPMNHCFNQMHWRKLEESLRDKLKKNCFNGGGTAYLVTGAVAGTEKIPKKADQEWDRQRTYDRVAVASHIWTAVCCDNANNNLKFSFAFLAENKEESKLRFFSVEQLNKKLQEMYNTQNIRVLADDCNAQSQKTQEVLSAIKQDLYSGFWDLMLNLYHQVLPSDKRKNLDKETTKVMKSRNVNQGKVQLGSIEIIQEVDSTKDWHELFVKAYEQDSLSCMLSHATDATGLAYTSGTSGRVCAFQKQKHLPVSDVSAQGYRCFGQACGKHNGEPYSWCYISANKDWDYCCTEKCMKDYRCARGDGGTATCSPQYSTVTVKGHQCRADFPCGLYHQSYYWCYTDYRQNWDYCCAPHHYCGKHGYSYQWCYVGGQTKDWQNCKA</sequence>
<dbReference type="SMART" id="SM00892">
    <property type="entry name" value="Endonuclease_NS"/>
    <property type="match status" value="2"/>
</dbReference>
<dbReference type="AlphaFoldDB" id="A0A151MM00"/>
<dbReference type="GO" id="GO:0004519">
    <property type="term" value="F:endonuclease activity"/>
    <property type="evidence" value="ECO:0007669"/>
    <property type="project" value="UniProtKB-KW"/>
</dbReference>
<feature type="domain" description="DNA/RNA non-specific endonuclease/pyrophosphatase/phosphodiesterase" evidence="2">
    <location>
        <begin position="4"/>
        <end position="234"/>
    </location>
</feature>
<dbReference type="InterPro" id="IPR039015">
    <property type="entry name" value="ENDOD1"/>
</dbReference>
<dbReference type="Gene3D" id="3.40.570.10">
    <property type="entry name" value="Extracellular Endonuclease, subunit A"/>
    <property type="match status" value="2"/>
</dbReference>
<dbReference type="GO" id="GO:0003676">
    <property type="term" value="F:nucleic acid binding"/>
    <property type="evidence" value="ECO:0007669"/>
    <property type="project" value="InterPro"/>
</dbReference>
<dbReference type="Pfam" id="PF01223">
    <property type="entry name" value="Endonuclease_NS"/>
    <property type="match status" value="1"/>
</dbReference>
<reference evidence="3 4" key="1">
    <citation type="journal article" date="2012" name="Genome Biol.">
        <title>Sequencing three crocodilian genomes to illuminate the evolution of archosaurs and amniotes.</title>
        <authorList>
            <person name="St John J.A."/>
            <person name="Braun E.L."/>
            <person name="Isberg S.R."/>
            <person name="Miles L.G."/>
            <person name="Chong A.Y."/>
            <person name="Gongora J."/>
            <person name="Dalzell P."/>
            <person name="Moran C."/>
            <person name="Bed'hom B."/>
            <person name="Abzhanov A."/>
            <person name="Burgess S.C."/>
            <person name="Cooksey A.M."/>
            <person name="Castoe T.A."/>
            <person name="Crawford N.G."/>
            <person name="Densmore L.D."/>
            <person name="Drew J.C."/>
            <person name="Edwards S.V."/>
            <person name="Faircloth B.C."/>
            <person name="Fujita M.K."/>
            <person name="Greenwold M.J."/>
            <person name="Hoffmann F.G."/>
            <person name="Howard J.M."/>
            <person name="Iguchi T."/>
            <person name="Janes D.E."/>
            <person name="Khan S.Y."/>
            <person name="Kohno S."/>
            <person name="de Koning A.J."/>
            <person name="Lance S.L."/>
            <person name="McCarthy F.M."/>
            <person name="McCormack J.E."/>
            <person name="Merchant M.E."/>
            <person name="Peterson D.G."/>
            <person name="Pollock D.D."/>
            <person name="Pourmand N."/>
            <person name="Raney B.J."/>
            <person name="Roessler K.A."/>
            <person name="Sanford J.R."/>
            <person name="Sawyer R.H."/>
            <person name="Schmidt C.J."/>
            <person name="Triplett E.W."/>
            <person name="Tuberville T.D."/>
            <person name="Venegas-Anaya M."/>
            <person name="Howard J.T."/>
            <person name="Jarvis E.D."/>
            <person name="Guillette L.J.Jr."/>
            <person name="Glenn T.C."/>
            <person name="Green R.E."/>
            <person name="Ray D.A."/>
        </authorList>
    </citation>
    <scope>NUCLEOTIDE SEQUENCE [LARGE SCALE GENOMIC DNA]</scope>
    <source>
        <strain evidence="3">KSC_2009_1</strain>
    </source>
</reference>
<organism evidence="3 4">
    <name type="scientific">Alligator mississippiensis</name>
    <name type="common">American alligator</name>
    <dbReference type="NCBI Taxonomy" id="8496"/>
    <lineage>
        <taxon>Eukaryota</taxon>
        <taxon>Metazoa</taxon>
        <taxon>Chordata</taxon>
        <taxon>Craniata</taxon>
        <taxon>Vertebrata</taxon>
        <taxon>Euteleostomi</taxon>
        <taxon>Archelosauria</taxon>
        <taxon>Archosauria</taxon>
        <taxon>Crocodylia</taxon>
        <taxon>Alligatoridae</taxon>
        <taxon>Alligatorinae</taxon>
        <taxon>Alligator</taxon>
    </lineage>
</organism>
<dbReference type="EMBL" id="AKHW03005753">
    <property type="protein sequence ID" value="KYO25552.1"/>
    <property type="molecule type" value="Genomic_DNA"/>
</dbReference>
<dbReference type="SUPFAM" id="SSF54060">
    <property type="entry name" value="His-Me finger endonucleases"/>
    <property type="match status" value="2"/>
</dbReference>
<name>A0A151MM00_ALLMI</name>
<proteinExistence type="predicted"/>
<evidence type="ECO:0000259" key="2">
    <source>
        <dbReference type="SMART" id="SM00892"/>
    </source>
</evidence>
<comment type="caution">
    <text evidence="3">The sequence shown here is derived from an EMBL/GenBank/DDBJ whole genome shotgun (WGS) entry which is preliminary data.</text>
</comment>
<keyword evidence="4" id="KW-1185">Reference proteome</keyword>
<dbReference type="PANTHER" id="PTHR21472">
    <property type="entry name" value="ENDONUCLEASE DOMAIN-CONTAINING 1 PROTEIN ENDOD1"/>
    <property type="match status" value="1"/>
</dbReference>
<dbReference type="InterPro" id="IPR044925">
    <property type="entry name" value="His-Me_finger_sf"/>
</dbReference>
<dbReference type="InterPro" id="IPR044929">
    <property type="entry name" value="DNA/RNA_non-sp_Endonuclease_sf"/>
</dbReference>
<dbReference type="PANTHER" id="PTHR21472:SF30">
    <property type="entry name" value="ENDONUCLEASE DOMAIN-CONTAINING 1 PROTEIN-RELATED"/>
    <property type="match status" value="1"/>
</dbReference>
<dbReference type="GO" id="GO:0016787">
    <property type="term" value="F:hydrolase activity"/>
    <property type="evidence" value="ECO:0007669"/>
    <property type="project" value="InterPro"/>
</dbReference>
<dbReference type="eggNOG" id="ENOG502S257">
    <property type="taxonomic scope" value="Eukaryota"/>
</dbReference>
<dbReference type="InterPro" id="IPR020821">
    <property type="entry name" value="ENPP1-3/EXOG-like_nuc-like"/>
</dbReference>